<comment type="subunit">
    <text evidence="6">Homodimer; the beta-strands of each monomer intercalate to form a hydrophobic core, while the alpha-helices form wings that extend away from the core.</text>
</comment>
<comment type="function">
    <text evidence="6">A translational regulator that binds mRNA to regulate translation initiation and/or mRNA stability. Usually binds in the 5'-UTR at or near the Shine-Dalgarno sequence preventing ribosome-binding, thus repressing translation. Its main target seems to be the major flagellin gene, while its function is anatagonized by FliW.</text>
</comment>
<dbReference type="NCBIfam" id="TIGR00202">
    <property type="entry name" value="csrA"/>
    <property type="match status" value="1"/>
</dbReference>
<dbReference type="PANTHER" id="PTHR34984:SF1">
    <property type="entry name" value="CARBON STORAGE REGULATOR"/>
    <property type="match status" value="1"/>
</dbReference>
<dbReference type="EMBL" id="CP046640">
    <property type="protein sequence ID" value="QTL96932.1"/>
    <property type="molecule type" value="Genomic_DNA"/>
</dbReference>
<dbReference type="Pfam" id="PF02599">
    <property type="entry name" value="CsrA"/>
    <property type="match status" value="1"/>
</dbReference>
<organism evidence="7 8">
    <name type="scientific">Iocasia fonsfrigidae</name>
    <dbReference type="NCBI Taxonomy" id="2682810"/>
    <lineage>
        <taxon>Bacteria</taxon>
        <taxon>Bacillati</taxon>
        <taxon>Bacillota</taxon>
        <taxon>Clostridia</taxon>
        <taxon>Halanaerobiales</taxon>
        <taxon>Halanaerobiaceae</taxon>
        <taxon>Iocasia</taxon>
    </lineage>
</organism>
<reference evidence="7" key="1">
    <citation type="submission" date="2019-12" db="EMBL/GenBank/DDBJ databases">
        <authorList>
            <person name="zhang j."/>
            <person name="sun C.M."/>
        </authorList>
    </citation>
    <scope>NUCLEOTIDE SEQUENCE</scope>
    <source>
        <strain evidence="7">NS-1</strain>
    </source>
</reference>
<keyword evidence="8" id="KW-1185">Reference proteome</keyword>
<evidence type="ECO:0000256" key="3">
    <source>
        <dbReference type="ARBA" id="ARBA00022795"/>
    </source>
</evidence>
<dbReference type="GO" id="GO:0044781">
    <property type="term" value="P:bacterial-type flagellum organization"/>
    <property type="evidence" value="ECO:0007669"/>
    <property type="project" value="UniProtKB-KW"/>
</dbReference>
<evidence type="ECO:0000256" key="1">
    <source>
        <dbReference type="ARBA" id="ARBA00022490"/>
    </source>
</evidence>
<keyword evidence="1 6" id="KW-0963">Cytoplasm</keyword>
<dbReference type="KEGG" id="ifn:GM661_02545"/>
<dbReference type="Gene3D" id="2.60.40.4380">
    <property type="entry name" value="Translational regulator CsrA"/>
    <property type="match status" value="1"/>
</dbReference>
<keyword evidence="4 6" id="KW-0810">Translation regulation</keyword>
<comment type="subcellular location">
    <subcellularLocation>
        <location evidence="6">Cytoplasm</location>
    </subcellularLocation>
</comment>
<evidence type="ECO:0000256" key="6">
    <source>
        <dbReference type="HAMAP-Rule" id="MF_00167"/>
    </source>
</evidence>
<dbReference type="InterPro" id="IPR003751">
    <property type="entry name" value="CsrA"/>
</dbReference>
<evidence type="ECO:0000313" key="8">
    <source>
        <dbReference type="Proteomes" id="UP000665020"/>
    </source>
</evidence>
<dbReference type="FunFam" id="2.60.40.4380:FF:000002">
    <property type="entry name" value="Translational regulator CsrA"/>
    <property type="match status" value="1"/>
</dbReference>
<keyword evidence="3 6" id="KW-1005">Bacterial flagellum biogenesis</keyword>
<dbReference type="SUPFAM" id="SSF117130">
    <property type="entry name" value="CsrA-like"/>
    <property type="match status" value="1"/>
</dbReference>
<dbReference type="NCBIfam" id="NF002469">
    <property type="entry name" value="PRK01712.1"/>
    <property type="match status" value="1"/>
</dbReference>
<dbReference type="PANTHER" id="PTHR34984">
    <property type="entry name" value="CARBON STORAGE REGULATOR"/>
    <property type="match status" value="1"/>
</dbReference>
<dbReference type="AlphaFoldDB" id="A0A8A7KGC8"/>
<dbReference type="GO" id="GO:0006402">
    <property type="term" value="P:mRNA catabolic process"/>
    <property type="evidence" value="ECO:0007669"/>
    <property type="project" value="InterPro"/>
</dbReference>
<accession>A0A8A7KGC8</accession>
<evidence type="ECO:0000256" key="5">
    <source>
        <dbReference type="ARBA" id="ARBA00022884"/>
    </source>
</evidence>
<dbReference type="Proteomes" id="UP000665020">
    <property type="component" value="Chromosome"/>
</dbReference>
<name>A0A8A7KGC8_9FIRM</name>
<sequence length="85" mass="9614">MLILSRKKDESIIIDDKIKIKVIDIDGNRIQLGISAPESITIHREEVYLEIQEENRMAALEKVNLSELAANLKKGASQKKNKKGE</sequence>
<dbReference type="RefSeq" id="WP_230868603.1">
    <property type="nucleotide sequence ID" value="NZ_CP046640.1"/>
</dbReference>
<dbReference type="GO" id="GO:0045947">
    <property type="term" value="P:negative regulation of translational initiation"/>
    <property type="evidence" value="ECO:0007669"/>
    <property type="project" value="UniProtKB-UniRule"/>
</dbReference>
<gene>
    <name evidence="6 7" type="primary">csrA</name>
    <name evidence="7" type="ORF">GM661_02545</name>
</gene>
<dbReference type="GO" id="GO:0006109">
    <property type="term" value="P:regulation of carbohydrate metabolic process"/>
    <property type="evidence" value="ECO:0007669"/>
    <property type="project" value="InterPro"/>
</dbReference>
<proteinExistence type="inferred from homology"/>
<keyword evidence="5 6" id="KW-0694">RNA-binding</keyword>
<protein>
    <recommendedName>
        <fullName evidence="6">Translational regulator CsrA</fullName>
    </recommendedName>
</protein>
<dbReference type="GO" id="GO:1902208">
    <property type="term" value="P:regulation of bacterial-type flagellum assembly"/>
    <property type="evidence" value="ECO:0007669"/>
    <property type="project" value="UniProtKB-UniRule"/>
</dbReference>
<evidence type="ECO:0000256" key="4">
    <source>
        <dbReference type="ARBA" id="ARBA00022845"/>
    </source>
</evidence>
<keyword evidence="2 6" id="KW-0678">Repressor</keyword>
<dbReference type="GO" id="GO:0005829">
    <property type="term" value="C:cytosol"/>
    <property type="evidence" value="ECO:0007669"/>
    <property type="project" value="TreeGrafter"/>
</dbReference>
<evidence type="ECO:0000256" key="2">
    <source>
        <dbReference type="ARBA" id="ARBA00022491"/>
    </source>
</evidence>
<evidence type="ECO:0000313" key="7">
    <source>
        <dbReference type="EMBL" id="QTL96932.1"/>
    </source>
</evidence>
<dbReference type="InterPro" id="IPR036107">
    <property type="entry name" value="CsrA_sf"/>
</dbReference>
<dbReference type="HAMAP" id="MF_00167">
    <property type="entry name" value="CsrA"/>
    <property type="match status" value="1"/>
</dbReference>
<comment type="similarity">
    <text evidence="6">Belongs to the CsrA/RsmA family.</text>
</comment>
<dbReference type="GO" id="GO:0048027">
    <property type="term" value="F:mRNA 5'-UTR binding"/>
    <property type="evidence" value="ECO:0007669"/>
    <property type="project" value="UniProtKB-UniRule"/>
</dbReference>